<dbReference type="AlphaFoldDB" id="A0A1M6GA76"/>
<sequence length="240" mass="27887">MKPHHFFRFIFLSVCILLTACEKELQDIEVEVKLIDENDYPLADQSGAKIILSRGNEAYTGITDENGRYVFHSFPYGIFNVSLEKEGFISDISQPELVNHKGDSVWVHQFRMVEVPHFQLTIDSIVEQDFGDKLLAFGELFNTRGEPAHQYGARVFFSNTPDVSKDNYLYYHFGTLLKRLIHGGRYEMWITSWFGSLIQGDYDTLYVKVYPCAFYNDWLTLREEGLGTPSEVFEWKVPEH</sequence>
<evidence type="ECO:0008006" key="3">
    <source>
        <dbReference type="Google" id="ProtNLM"/>
    </source>
</evidence>
<accession>A0A1M6GA76</accession>
<dbReference type="SUPFAM" id="SSF49464">
    <property type="entry name" value="Carboxypeptidase regulatory domain-like"/>
    <property type="match status" value="1"/>
</dbReference>
<dbReference type="RefSeq" id="WP_073168323.1">
    <property type="nucleotide sequence ID" value="NZ_FQZE01000010.1"/>
</dbReference>
<gene>
    <name evidence="1" type="ORF">SAMN05444280_11089</name>
</gene>
<name>A0A1M6GA76_9BACT</name>
<proteinExistence type="predicted"/>
<dbReference type="Proteomes" id="UP000184050">
    <property type="component" value="Unassembled WGS sequence"/>
</dbReference>
<reference evidence="1 2" key="1">
    <citation type="submission" date="2016-11" db="EMBL/GenBank/DDBJ databases">
        <authorList>
            <person name="Jaros S."/>
            <person name="Januszkiewicz K."/>
            <person name="Wedrychowicz H."/>
        </authorList>
    </citation>
    <scope>NUCLEOTIDE SEQUENCE [LARGE SCALE GENOMIC DNA]</scope>
    <source>
        <strain evidence="1 2">DSM 27063</strain>
    </source>
</reference>
<organism evidence="1 2">
    <name type="scientific">Tangfeifania diversioriginum</name>
    <dbReference type="NCBI Taxonomy" id="1168035"/>
    <lineage>
        <taxon>Bacteria</taxon>
        <taxon>Pseudomonadati</taxon>
        <taxon>Bacteroidota</taxon>
        <taxon>Bacteroidia</taxon>
        <taxon>Marinilabiliales</taxon>
        <taxon>Prolixibacteraceae</taxon>
        <taxon>Tangfeifania</taxon>
    </lineage>
</organism>
<dbReference type="InterPro" id="IPR008969">
    <property type="entry name" value="CarboxyPept-like_regulatory"/>
</dbReference>
<dbReference type="STRING" id="1168035.SAMN05444280_11089"/>
<dbReference type="EMBL" id="FQZE01000010">
    <property type="protein sequence ID" value="SHJ06836.1"/>
    <property type="molecule type" value="Genomic_DNA"/>
</dbReference>
<evidence type="ECO:0000313" key="2">
    <source>
        <dbReference type="Proteomes" id="UP000184050"/>
    </source>
</evidence>
<dbReference type="PROSITE" id="PS51257">
    <property type="entry name" value="PROKAR_LIPOPROTEIN"/>
    <property type="match status" value="1"/>
</dbReference>
<protein>
    <recommendedName>
        <fullName evidence="3">Carboxypeptidase regulatory-like domain-containing protein</fullName>
    </recommendedName>
</protein>
<evidence type="ECO:0000313" key="1">
    <source>
        <dbReference type="EMBL" id="SHJ06836.1"/>
    </source>
</evidence>
<dbReference type="OrthoDB" id="8727862at2"/>
<keyword evidence="2" id="KW-1185">Reference proteome</keyword>